<dbReference type="RefSeq" id="WP_143146179.1">
    <property type="nucleotide sequence ID" value="NZ_CP045292.1"/>
</dbReference>
<sequence>MKTLFSTLLVLVAMVSCNCQKATTSQSNLTSNETMKQTQEIPVLEYEALSRGFYKKITIENNRAIVTSGRGTKPIAFDISSEDLTILAEFYSKVDKEVLKDLKAPSEKRFYDGAAIAHFRIIEGEKSYQSSDFDGGFPPAEIKEIVEKVIEVSEKKIK</sequence>
<reference evidence="2 3" key="1">
    <citation type="submission" date="2016-11" db="EMBL/GenBank/DDBJ databases">
        <authorList>
            <person name="Jaros S."/>
            <person name="Januszkiewicz K."/>
            <person name="Wedrychowicz H."/>
        </authorList>
    </citation>
    <scope>NUCLEOTIDE SEQUENCE [LARGE SCALE GENOMIC DNA]</scope>
    <source>
        <strain evidence="2 3">DSM 22807</strain>
    </source>
</reference>
<feature type="signal peptide" evidence="1">
    <location>
        <begin position="1"/>
        <end position="21"/>
    </location>
</feature>
<dbReference type="STRING" id="683124.SAMN05444337_0946"/>
<feature type="chain" id="PRO_5013336761" description="Lipoprotein" evidence="1">
    <location>
        <begin position="22"/>
        <end position="158"/>
    </location>
</feature>
<protein>
    <recommendedName>
        <fullName evidence="4">Lipoprotein</fullName>
    </recommendedName>
</protein>
<name>A0A1M6EHP4_9FLAO</name>
<dbReference type="PROSITE" id="PS51257">
    <property type="entry name" value="PROKAR_LIPOPROTEIN"/>
    <property type="match status" value="1"/>
</dbReference>
<organism evidence="2 3">
    <name type="scientific">Flavobacterium haoranii</name>
    <dbReference type="NCBI Taxonomy" id="683124"/>
    <lineage>
        <taxon>Bacteria</taxon>
        <taxon>Pseudomonadati</taxon>
        <taxon>Bacteroidota</taxon>
        <taxon>Flavobacteriia</taxon>
        <taxon>Flavobacteriales</taxon>
        <taxon>Flavobacteriaceae</taxon>
        <taxon>Flavobacterium</taxon>
    </lineage>
</organism>
<accession>A0A1M6EHP4</accession>
<dbReference type="OrthoDB" id="1446480at2"/>
<dbReference type="Proteomes" id="UP000184232">
    <property type="component" value="Unassembled WGS sequence"/>
</dbReference>
<proteinExistence type="predicted"/>
<keyword evidence="1" id="KW-0732">Signal</keyword>
<evidence type="ECO:0008006" key="4">
    <source>
        <dbReference type="Google" id="ProtNLM"/>
    </source>
</evidence>
<gene>
    <name evidence="2" type="ORF">SAMN05444337_0946</name>
</gene>
<dbReference type="EMBL" id="FQZH01000001">
    <property type="protein sequence ID" value="SHI84919.1"/>
    <property type="molecule type" value="Genomic_DNA"/>
</dbReference>
<evidence type="ECO:0000313" key="3">
    <source>
        <dbReference type="Proteomes" id="UP000184232"/>
    </source>
</evidence>
<keyword evidence="3" id="KW-1185">Reference proteome</keyword>
<evidence type="ECO:0000256" key="1">
    <source>
        <dbReference type="SAM" id="SignalP"/>
    </source>
</evidence>
<evidence type="ECO:0000313" key="2">
    <source>
        <dbReference type="EMBL" id="SHI84919.1"/>
    </source>
</evidence>
<dbReference type="AlphaFoldDB" id="A0A1M6EHP4"/>